<reference evidence="1 2" key="2">
    <citation type="journal article" date="2022" name="Mar. Drugs">
        <title>Bioassay-Guided Fractionation Leads to the Detection of Cholic Acid Generated by the Rare Thalassomonas sp.</title>
        <authorList>
            <person name="Pheiffer F."/>
            <person name="Schneider Y.K."/>
            <person name="Hansen E.H."/>
            <person name="Andersen J.H."/>
            <person name="Isaksson J."/>
            <person name="Busche T."/>
            <person name="R C."/>
            <person name="Kalinowski J."/>
            <person name="Zyl L.V."/>
            <person name="Trindade M."/>
        </authorList>
    </citation>
    <scope>NUCLEOTIDE SEQUENCE [LARGE SCALE GENOMIC DNA]</scope>
    <source>
        <strain evidence="1 2">A5K-106</strain>
    </source>
</reference>
<gene>
    <name evidence="1" type="ORF">SG35_003805</name>
</gene>
<proteinExistence type="predicted"/>
<protein>
    <submittedName>
        <fullName evidence="1">Uncharacterized protein</fullName>
    </submittedName>
</protein>
<dbReference type="EMBL" id="CP059735">
    <property type="protein sequence ID" value="WDD99807.1"/>
    <property type="molecule type" value="Genomic_DNA"/>
</dbReference>
<name>A0AAE9YSB7_9GAMM</name>
<organism evidence="1 2">
    <name type="scientific">Thalassomonas actiniarum</name>
    <dbReference type="NCBI Taxonomy" id="485447"/>
    <lineage>
        <taxon>Bacteria</taxon>
        <taxon>Pseudomonadati</taxon>
        <taxon>Pseudomonadota</taxon>
        <taxon>Gammaproteobacteria</taxon>
        <taxon>Alteromonadales</taxon>
        <taxon>Colwelliaceae</taxon>
        <taxon>Thalassomonas</taxon>
    </lineage>
</organism>
<dbReference type="RefSeq" id="WP_152646828.1">
    <property type="nucleotide sequence ID" value="NZ_CP059735.1"/>
</dbReference>
<sequence>MNDDLIQRVLAIVRQTLKQQEHLPEDKQKSIEQIINESGVSGIGPQGMAEFRAGIYAGLGIGVCQPGTLRQNLQGLLFDHDVFRVSELRFFFPGDPEAEIFSNLTELGYTLKTLVGEPEPVWRPKFMQRATVARKLASRKRIGSPEYLAYLSYKPPQRNDTITRH</sequence>
<reference evidence="1 2" key="1">
    <citation type="journal article" date="2015" name="Genome Announc.">
        <title>Draft Genome Sequences of Marine Isolates of Thalassomonas viridans and Thalassomonas actiniarum.</title>
        <authorList>
            <person name="Olonade I."/>
            <person name="van Zyl L.J."/>
            <person name="Trindade M."/>
        </authorList>
    </citation>
    <scope>NUCLEOTIDE SEQUENCE [LARGE SCALE GENOMIC DNA]</scope>
    <source>
        <strain evidence="1 2">A5K-106</strain>
    </source>
</reference>
<keyword evidence="2" id="KW-1185">Reference proteome</keyword>
<dbReference type="Proteomes" id="UP000032568">
    <property type="component" value="Chromosome"/>
</dbReference>
<dbReference type="KEGG" id="tact:SG35_003805"/>
<accession>A0AAE9YSB7</accession>
<evidence type="ECO:0000313" key="2">
    <source>
        <dbReference type="Proteomes" id="UP000032568"/>
    </source>
</evidence>
<dbReference type="AlphaFoldDB" id="A0AAE9YSB7"/>
<evidence type="ECO:0000313" key="1">
    <source>
        <dbReference type="EMBL" id="WDD99807.1"/>
    </source>
</evidence>